<keyword evidence="5" id="KW-1185">Reference proteome</keyword>
<feature type="domain" description="KIB1-4 beta-propeller" evidence="2">
    <location>
        <begin position="106"/>
        <end position="240"/>
    </location>
</feature>
<dbReference type="OrthoDB" id="618098at2759"/>
<dbReference type="EMBL" id="JADFTS010000002">
    <property type="protein sequence ID" value="KAF9618999.1"/>
    <property type="molecule type" value="Genomic_DNA"/>
</dbReference>
<dbReference type="Pfam" id="PF03478">
    <property type="entry name" value="Beta-prop_KIB1-4"/>
    <property type="match status" value="1"/>
</dbReference>
<evidence type="ECO:0000256" key="1">
    <source>
        <dbReference type="SAM" id="MobiDB-lite"/>
    </source>
</evidence>
<gene>
    <name evidence="4" type="ORF">IFM89_003902</name>
</gene>
<proteinExistence type="predicted"/>
<name>A0A835M9Q9_9MAGN</name>
<dbReference type="PANTHER" id="PTHR46929:SF3">
    <property type="entry name" value="MYB_SANT-LIKE DOMAIN-CONTAINING PROTEIN"/>
    <property type="match status" value="1"/>
</dbReference>
<dbReference type="Proteomes" id="UP000631114">
    <property type="component" value="Unassembled WGS sequence"/>
</dbReference>
<dbReference type="PANTHER" id="PTHR46929">
    <property type="entry name" value="EXPRESSED PROTEIN"/>
    <property type="match status" value="1"/>
</dbReference>
<organism evidence="4 5">
    <name type="scientific">Coptis chinensis</name>
    <dbReference type="NCBI Taxonomy" id="261450"/>
    <lineage>
        <taxon>Eukaryota</taxon>
        <taxon>Viridiplantae</taxon>
        <taxon>Streptophyta</taxon>
        <taxon>Embryophyta</taxon>
        <taxon>Tracheophyta</taxon>
        <taxon>Spermatophyta</taxon>
        <taxon>Magnoliopsida</taxon>
        <taxon>Ranunculales</taxon>
        <taxon>Ranunculaceae</taxon>
        <taxon>Coptidoideae</taxon>
        <taxon>Coptis</taxon>
    </lineage>
</organism>
<evidence type="ECO:0000259" key="3">
    <source>
        <dbReference type="Pfam" id="PF12776"/>
    </source>
</evidence>
<dbReference type="Pfam" id="PF12776">
    <property type="entry name" value="Myb_DNA-bind_3"/>
    <property type="match status" value="1"/>
</dbReference>
<protein>
    <recommendedName>
        <fullName evidence="6">F-box domain-containing protein</fullName>
    </recommendedName>
</protein>
<dbReference type="AlphaFoldDB" id="A0A835M9Q9"/>
<reference evidence="4 5" key="1">
    <citation type="submission" date="2020-10" db="EMBL/GenBank/DDBJ databases">
        <title>The Coptis chinensis genome and diversification of protoberbering-type alkaloids.</title>
        <authorList>
            <person name="Wang B."/>
            <person name="Shu S."/>
            <person name="Song C."/>
            <person name="Liu Y."/>
        </authorList>
    </citation>
    <scope>NUCLEOTIDE SEQUENCE [LARGE SCALE GENOMIC DNA]</scope>
    <source>
        <strain evidence="4">HL-2020</strain>
        <tissue evidence="4">Leaf</tissue>
    </source>
</reference>
<feature type="region of interest" description="Disordered" evidence="1">
    <location>
        <begin position="383"/>
        <end position="422"/>
    </location>
</feature>
<dbReference type="InterPro" id="IPR024752">
    <property type="entry name" value="Myb/SANT-like_dom"/>
</dbReference>
<evidence type="ECO:0008006" key="6">
    <source>
        <dbReference type="Google" id="ProtNLM"/>
    </source>
</evidence>
<sequence>MKESLASRNTSSCPSSEEWMNILARWNNDKKHIDWRELPDGILLQHVIFSCVCKSWRSLSPMALLRHSEGNLPWLILPYDYDPKPKPKPASWRPEYNYCCDGLLGFFSILDETTYLLEIPELYGRRICGSSFGWLITVHSNSEVQLLHPFSRKVVYLPPLTEFPYVLGTQQISEQNGGILFYGFQTLRNCTTSILNNMEWGFDHMRDLYIYKAITSPNVDIVIAIPWDRTMLLFYRPGEGKDTGVHGSPTKSLFIEPDPYLGMFVDLHGMASGDVNPMSGDNVRSRLKTMKKDWKVAKHALDASGFGLSFNQDGKKIDADDDAWASYRKAHPEARTLRQKMFPHYDQCCILFGNDVVTGEGGNNGFDEDIIVSYVDLGGVGEQTNAGGDGSQVGESSIGVGDGSQADSGVKSTTPTAKKGKKSRFFEDIPEPPSFKVFTETVVEIAKSFKAPVKLIEMPKEALKALLDMDLEIYLRSLDLMGENDKLMEIFLGQDEEVKTPWLFRKHHQVGL</sequence>
<accession>A0A835M9Q9</accession>
<comment type="caution">
    <text evidence="4">The sequence shown here is derived from an EMBL/GenBank/DDBJ whole genome shotgun (WGS) entry which is preliminary data.</text>
</comment>
<evidence type="ECO:0000259" key="2">
    <source>
        <dbReference type="Pfam" id="PF03478"/>
    </source>
</evidence>
<dbReference type="InterPro" id="IPR005174">
    <property type="entry name" value="KIB1-4_b-propeller"/>
</dbReference>
<feature type="domain" description="Myb/SANT-like" evidence="3">
    <location>
        <begin position="280"/>
        <end position="327"/>
    </location>
</feature>
<feature type="compositionally biased region" description="Polar residues" evidence="1">
    <location>
        <begin position="405"/>
        <end position="416"/>
    </location>
</feature>
<evidence type="ECO:0000313" key="4">
    <source>
        <dbReference type="EMBL" id="KAF9618999.1"/>
    </source>
</evidence>
<evidence type="ECO:0000313" key="5">
    <source>
        <dbReference type="Proteomes" id="UP000631114"/>
    </source>
</evidence>